<dbReference type="PANTHER" id="PTHR34474:SF2">
    <property type="entry name" value="SIGNAL TRANSDUCTION PROTEIN TRAP"/>
    <property type="match status" value="1"/>
</dbReference>
<evidence type="ECO:0000313" key="3">
    <source>
        <dbReference type="Proteomes" id="UP001305521"/>
    </source>
</evidence>
<name>A0ABZ0PCV5_9PROT</name>
<dbReference type="PANTHER" id="PTHR34474">
    <property type="entry name" value="SIGNAL TRANSDUCTION PROTEIN TRAP"/>
    <property type="match status" value="1"/>
</dbReference>
<reference evidence="2 3" key="1">
    <citation type="submission" date="2023-11" db="EMBL/GenBank/DDBJ databases">
        <title>Arctic aerobic anoxygenic photoheterotroph Sediminicoccus rosea KRV36 adapts its photosynthesis to long days of polar summer.</title>
        <authorList>
            <person name="Tomasch J."/>
            <person name="Kopejtka K."/>
            <person name="Bily T."/>
            <person name="Gardiner A.T."/>
            <person name="Gardian Z."/>
            <person name="Shivaramu S."/>
            <person name="Koblizek M."/>
            <person name="Engelhardt F."/>
            <person name="Kaftan D."/>
        </authorList>
    </citation>
    <scope>NUCLEOTIDE SEQUENCE [LARGE SCALE GENOMIC DNA]</scope>
    <source>
        <strain evidence="2 3">R-30</strain>
    </source>
</reference>
<feature type="domain" description="ABM" evidence="1">
    <location>
        <begin position="2"/>
        <end position="96"/>
    </location>
</feature>
<evidence type="ECO:0000259" key="1">
    <source>
        <dbReference type="PROSITE" id="PS51725"/>
    </source>
</evidence>
<dbReference type="EMBL" id="CP137852">
    <property type="protein sequence ID" value="WPB83401.1"/>
    <property type="molecule type" value="Genomic_DNA"/>
</dbReference>
<sequence length="106" mass="12097">MFVAANRFRVIPEHAADFEQVWLTRESRLHELPGFVSFQLLRGPQAADHILYTSSTLWASRADFEAWTKSEQFRRAHSGAGSSRNLTLGPPNFEGFDVLQHIKNEP</sequence>
<proteinExistence type="predicted"/>
<dbReference type="InterPro" id="IPR007138">
    <property type="entry name" value="ABM_dom"/>
</dbReference>
<accession>A0ABZ0PCV5</accession>
<dbReference type="RefSeq" id="WP_318647378.1">
    <property type="nucleotide sequence ID" value="NZ_CP137852.1"/>
</dbReference>
<protein>
    <submittedName>
        <fullName evidence="2">Antibiotic biosynthesis monooxygenase</fullName>
        <ecNumber evidence="2">1.14.-.-</ecNumber>
    </submittedName>
</protein>
<evidence type="ECO:0000313" key="2">
    <source>
        <dbReference type="EMBL" id="WPB83401.1"/>
    </source>
</evidence>
<dbReference type="EC" id="1.14.-.-" evidence="2"/>
<gene>
    <name evidence="2" type="ORF">R9Z33_14965</name>
</gene>
<organism evidence="2 3">
    <name type="scientific">Sediminicoccus rosea</name>
    <dbReference type="NCBI Taxonomy" id="1225128"/>
    <lineage>
        <taxon>Bacteria</taxon>
        <taxon>Pseudomonadati</taxon>
        <taxon>Pseudomonadota</taxon>
        <taxon>Alphaproteobacteria</taxon>
        <taxon>Acetobacterales</taxon>
        <taxon>Roseomonadaceae</taxon>
        <taxon>Sediminicoccus</taxon>
    </lineage>
</organism>
<dbReference type="InterPro" id="IPR050404">
    <property type="entry name" value="Heme-degrading_MO"/>
</dbReference>
<dbReference type="PROSITE" id="PS51725">
    <property type="entry name" value="ABM"/>
    <property type="match status" value="1"/>
</dbReference>
<dbReference type="InterPro" id="IPR011008">
    <property type="entry name" value="Dimeric_a/b-barrel"/>
</dbReference>
<dbReference type="SUPFAM" id="SSF54909">
    <property type="entry name" value="Dimeric alpha+beta barrel"/>
    <property type="match status" value="1"/>
</dbReference>
<keyword evidence="3" id="KW-1185">Reference proteome</keyword>
<dbReference type="Proteomes" id="UP001305521">
    <property type="component" value="Chromosome"/>
</dbReference>
<dbReference type="GO" id="GO:0004497">
    <property type="term" value="F:monooxygenase activity"/>
    <property type="evidence" value="ECO:0007669"/>
    <property type="project" value="UniProtKB-KW"/>
</dbReference>
<keyword evidence="2" id="KW-0503">Monooxygenase</keyword>
<dbReference type="Gene3D" id="3.30.70.100">
    <property type="match status" value="1"/>
</dbReference>
<dbReference type="Pfam" id="PF03992">
    <property type="entry name" value="ABM"/>
    <property type="match status" value="1"/>
</dbReference>
<keyword evidence="2" id="KW-0560">Oxidoreductase</keyword>